<keyword evidence="3" id="KW-1185">Reference proteome</keyword>
<evidence type="ECO:0000313" key="2">
    <source>
        <dbReference type="EMBL" id="OLP07263.1"/>
    </source>
</evidence>
<protein>
    <submittedName>
        <fullName evidence="2">Uncharacterized protein</fullName>
    </submittedName>
</protein>
<reference evidence="2 3" key="1">
    <citation type="submission" date="2017-01" db="EMBL/GenBank/DDBJ databases">
        <title>Genome sequence of Rhodoferax antarcticus ANT.BR, a psychrophilic purple nonsulfur bacterium from an Antarctic microbial mat.</title>
        <authorList>
            <person name="Baker J."/>
            <person name="Riester C."/>
            <person name="Skinner B."/>
            <person name="Newell A."/>
            <person name="Swingley W."/>
            <person name="Madigan M."/>
            <person name="Jung D."/>
            <person name="Asao M."/>
            <person name="Chen M."/>
            <person name="Loughlin P."/>
            <person name="Pan H."/>
            <person name="Lin S."/>
            <person name="Li N."/>
            <person name="Shaw J."/>
            <person name="Prado M."/>
            <person name="Sherman C."/>
            <person name="Li X."/>
            <person name="Tang J."/>
            <person name="Blankenship R."/>
            <person name="Zhao T."/>
            <person name="Touchman J."/>
            <person name="Sattley M."/>
        </authorList>
    </citation>
    <scope>NUCLEOTIDE SEQUENCE [LARGE SCALE GENOMIC DNA]</scope>
    <source>
        <strain evidence="2 3">ANT.BR</strain>
    </source>
</reference>
<evidence type="ECO:0000256" key="1">
    <source>
        <dbReference type="SAM" id="Phobius"/>
    </source>
</evidence>
<gene>
    <name evidence="2" type="ORF">BLL52_1093</name>
</gene>
<accession>A0A1Q8YGY6</accession>
<sequence length="47" mass="5313">MQDLTPVYETRMIIGTTLGLILIATLSAWWPAYRASNLKIVDALRHV</sequence>
<keyword evidence="1" id="KW-1133">Transmembrane helix</keyword>
<name>A0A1Q8YGY6_9BURK</name>
<feature type="transmembrane region" description="Helical" evidence="1">
    <location>
        <begin position="12"/>
        <end position="30"/>
    </location>
</feature>
<keyword evidence="1" id="KW-0472">Membrane</keyword>
<dbReference type="EMBL" id="MSYM01000008">
    <property type="protein sequence ID" value="OLP07263.1"/>
    <property type="molecule type" value="Genomic_DNA"/>
</dbReference>
<organism evidence="2 3">
    <name type="scientific">Rhodoferax antarcticus ANT.BR</name>
    <dbReference type="NCBI Taxonomy" id="1111071"/>
    <lineage>
        <taxon>Bacteria</taxon>
        <taxon>Pseudomonadati</taxon>
        <taxon>Pseudomonadota</taxon>
        <taxon>Betaproteobacteria</taxon>
        <taxon>Burkholderiales</taxon>
        <taxon>Comamonadaceae</taxon>
        <taxon>Rhodoferax</taxon>
    </lineage>
</organism>
<evidence type="ECO:0000313" key="3">
    <source>
        <dbReference type="Proteomes" id="UP000185911"/>
    </source>
</evidence>
<dbReference type="Proteomes" id="UP000185911">
    <property type="component" value="Unassembled WGS sequence"/>
</dbReference>
<comment type="caution">
    <text evidence="2">The sequence shown here is derived from an EMBL/GenBank/DDBJ whole genome shotgun (WGS) entry which is preliminary data.</text>
</comment>
<dbReference type="RefSeq" id="WP_156876184.1">
    <property type="nucleotide sequence ID" value="NZ_MSYM01000008.1"/>
</dbReference>
<proteinExistence type="predicted"/>
<dbReference type="AlphaFoldDB" id="A0A1Q8YGY6"/>
<keyword evidence="1" id="KW-0812">Transmembrane</keyword>